<keyword evidence="1" id="KW-0472">Membrane</keyword>
<name>A0AAD7D2M3_MYCRO</name>
<evidence type="ECO:0000256" key="2">
    <source>
        <dbReference type="SAM" id="SignalP"/>
    </source>
</evidence>
<dbReference type="PANTHER" id="PTHR35041:SF3">
    <property type="entry name" value="FORMYLMETHIONINE DEFORMYLASE-LIKE PROTEIN"/>
    <property type="match status" value="1"/>
</dbReference>
<feature type="signal peptide" evidence="2">
    <location>
        <begin position="1"/>
        <end position="36"/>
    </location>
</feature>
<dbReference type="AlphaFoldDB" id="A0AAD7D2M3"/>
<gene>
    <name evidence="3" type="ORF">B0H17DRAFT_1182857</name>
</gene>
<organism evidence="3 4">
    <name type="scientific">Mycena rosella</name>
    <name type="common">Pink bonnet</name>
    <name type="synonym">Agaricus rosellus</name>
    <dbReference type="NCBI Taxonomy" id="1033263"/>
    <lineage>
        <taxon>Eukaryota</taxon>
        <taxon>Fungi</taxon>
        <taxon>Dikarya</taxon>
        <taxon>Basidiomycota</taxon>
        <taxon>Agaricomycotina</taxon>
        <taxon>Agaricomycetes</taxon>
        <taxon>Agaricomycetidae</taxon>
        <taxon>Agaricales</taxon>
        <taxon>Marasmiineae</taxon>
        <taxon>Mycenaceae</taxon>
        <taxon>Mycena</taxon>
    </lineage>
</organism>
<accession>A0AAD7D2M3</accession>
<feature type="chain" id="PRO_5042238208" evidence="2">
    <location>
        <begin position="37"/>
        <end position="555"/>
    </location>
</feature>
<feature type="transmembrane region" description="Helical" evidence="1">
    <location>
        <begin position="52"/>
        <end position="76"/>
    </location>
</feature>
<comment type="caution">
    <text evidence="3">The sequence shown here is derived from an EMBL/GenBank/DDBJ whole genome shotgun (WGS) entry which is preliminary data.</text>
</comment>
<keyword evidence="1" id="KW-0812">Transmembrane</keyword>
<sequence length="555" mass="59472">MPVAGHSSTFSSYVAPLVKMMLAWLTALAVAGGHHAFNVSLNGRTVNGGHGILYAHSQAGASLLGTMFAFLVSAFLRISAGTAFIQTAWGVVQRRSFTLAGLDALWSATQNPLAFLTFDLWKSARGVAVVAGLSWAFPLIVTFAPGSLSVQSQIKPISGACNVPTFDFGSSALYDQLTSASKGYSRPSALADRVVGATLLGGKPFSPTSPCTGNCSYLTNINAPAFTCTTGVPKTTDLTWGFSNYPPTYVGANFDATLPLYYYMGWDFASHYTDSVRFLPVSGGANFTCIAYNATYHLQYNFTGSSSLVSIVRVALDVPASQMLLGNLTQRESSLTDPDFIGGDDTQPHSACLYNSLVGNITMKNEGDSLDYNYEPLTLAVTQSPLVTSAANGDITWGNPAAAMESLLTNITLSMLTLDASQMAPTTCIHFNTLPYFAYDVRQLWLVYGLGLGFALLCDVLGTVALVRNRFGATAAFTDFLVATQNTELHEVTISQSTRQIRLQYGPLRNEAGRYVFAFPESLGILYEEQRSAQAGITHCQELVPLTIDPKIVAL</sequence>
<dbReference type="Proteomes" id="UP001221757">
    <property type="component" value="Unassembled WGS sequence"/>
</dbReference>
<dbReference type="EMBL" id="JARKIE010000148">
    <property type="protein sequence ID" value="KAJ7675482.1"/>
    <property type="molecule type" value="Genomic_DNA"/>
</dbReference>
<keyword evidence="4" id="KW-1185">Reference proteome</keyword>
<feature type="transmembrane region" description="Helical" evidence="1">
    <location>
        <begin position="127"/>
        <end position="148"/>
    </location>
</feature>
<keyword evidence="2" id="KW-0732">Signal</keyword>
<keyword evidence="1" id="KW-1133">Transmembrane helix</keyword>
<proteinExistence type="predicted"/>
<evidence type="ECO:0000313" key="4">
    <source>
        <dbReference type="Proteomes" id="UP001221757"/>
    </source>
</evidence>
<protein>
    <submittedName>
        <fullName evidence="3">Uncharacterized protein</fullName>
    </submittedName>
</protein>
<dbReference type="PANTHER" id="PTHR35041">
    <property type="entry name" value="MEDIATOR OF RNA POLYMERASE II TRANSCRIPTION SUBUNIT 1"/>
    <property type="match status" value="1"/>
</dbReference>
<feature type="transmembrane region" description="Helical" evidence="1">
    <location>
        <begin position="445"/>
        <end position="467"/>
    </location>
</feature>
<evidence type="ECO:0000313" key="3">
    <source>
        <dbReference type="EMBL" id="KAJ7675482.1"/>
    </source>
</evidence>
<reference evidence="3" key="1">
    <citation type="submission" date="2023-03" db="EMBL/GenBank/DDBJ databases">
        <title>Massive genome expansion in bonnet fungi (Mycena s.s.) driven by repeated elements and novel gene families across ecological guilds.</title>
        <authorList>
            <consortium name="Lawrence Berkeley National Laboratory"/>
            <person name="Harder C.B."/>
            <person name="Miyauchi S."/>
            <person name="Viragh M."/>
            <person name="Kuo A."/>
            <person name="Thoen E."/>
            <person name="Andreopoulos B."/>
            <person name="Lu D."/>
            <person name="Skrede I."/>
            <person name="Drula E."/>
            <person name="Henrissat B."/>
            <person name="Morin E."/>
            <person name="Kohler A."/>
            <person name="Barry K."/>
            <person name="LaButti K."/>
            <person name="Morin E."/>
            <person name="Salamov A."/>
            <person name="Lipzen A."/>
            <person name="Mereny Z."/>
            <person name="Hegedus B."/>
            <person name="Baldrian P."/>
            <person name="Stursova M."/>
            <person name="Weitz H."/>
            <person name="Taylor A."/>
            <person name="Grigoriev I.V."/>
            <person name="Nagy L.G."/>
            <person name="Martin F."/>
            <person name="Kauserud H."/>
        </authorList>
    </citation>
    <scope>NUCLEOTIDE SEQUENCE</scope>
    <source>
        <strain evidence="3">CBHHK067</strain>
    </source>
</reference>
<evidence type="ECO:0000256" key="1">
    <source>
        <dbReference type="SAM" id="Phobius"/>
    </source>
</evidence>